<dbReference type="EMBL" id="MDDS01000013">
    <property type="protein sequence ID" value="ODP38706.1"/>
    <property type="molecule type" value="Genomic_DNA"/>
</dbReference>
<dbReference type="AlphaFoldDB" id="A0A1E3LY42"/>
<proteinExistence type="predicted"/>
<sequence length="280" mass="31371">MTISRLDLDGLGSPVAIAARIHALMQDMPMAVPLEELCRDLDIASIDEIQTSGFEAALVMDANKAAGGILVAAGRTRQRRRYSIGHELGHFLIPTHMPRPGHGFECSLDDFHLLDPREQDRRKRIEAEANRFAAALLMPKHRIWASTASRRPSLGEIARMAGEFDVSKEAMARAYVEAHREPIAVVILQHGRIQRMYRDQANFPWLAPRIGHTVPDGSIAHAHQVKVAELTDAEECEPDVWFNERDARRVDVLTEQLLGQQNGFAMLLLHAELIDEDEAE</sequence>
<evidence type="ECO:0000313" key="2">
    <source>
        <dbReference type="EMBL" id="ODP38706.1"/>
    </source>
</evidence>
<evidence type="ECO:0000313" key="3">
    <source>
        <dbReference type="Proteomes" id="UP000094487"/>
    </source>
</evidence>
<keyword evidence="3" id="KW-1185">Reference proteome</keyword>
<comment type="caution">
    <text evidence="2">The sequence shown here is derived from an EMBL/GenBank/DDBJ whole genome shotgun (WGS) entry which is preliminary data.</text>
</comment>
<dbReference type="PANTHER" id="PTHR43236">
    <property type="entry name" value="ANTITOXIN HIGA1"/>
    <property type="match status" value="1"/>
</dbReference>
<protein>
    <recommendedName>
        <fullName evidence="1">IrrE N-terminal-like domain-containing protein</fullName>
    </recommendedName>
</protein>
<dbReference type="InterPro" id="IPR010359">
    <property type="entry name" value="IrrE_HExxH"/>
</dbReference>
<organism evidence="2 3">
    <name type="scientific">Sphingomonas turrisvirgatae</name>
    <dbReference type="NCBI Taxonomy" id="1888892"/>
    <lineage>
        <taxon>Bacteria</taxon>
        <taxon>Pseudomonadati</taxon>
        <taxon>Pseudomonadota</taxon>
        <taxon>Alphaproteobacteria</taxon>
        <taxon>Sphingomonadales</taxon>
        <taxon>Sphingomonadaceae</taxon>
        <taxon>Sphingomonas</taxon>
    </lineage>
</organism>
<dbReference type="Proteomes" id="UP000094487">
    <property type="component" value="Unassembled WGS sequence"/>
</dbReference>
<dbReference type="PANTHER" id="PTHR43236:SF2">
    <property type="entry name" value="BLL0069 PROTEIN"/>
    <property type="match status" value="1"/>
</dbReference>
<reference evidence="2 3" key="1">
    <citation type="submission" date="2016-08" db="EMBL/GenBank/DDBJ databases">
        <title>Draft genome of the agarase producing Sphingomonas sp. MCT13.</title>
        <authorList>
            <person name="D'Andrea M.M."/>
            <person name="Rossolini G.M."/>
            <person name="Thaller M.C."/>
        </authorList>
    </citation>
    <scope>NUCLEOTIDE SEQUENCE [LARGE SCALE GENOMIC DNA]</scope>
    <source>
        <strain evidence="2 3">MCT13</strain>
    </source>
</reference>
<dbReference type="Gene3D" id="1.10.10.2910">
    <property type="match status" value="1"/>
</dbReference>
<evidence type="ECO:0000259" key="1">
    <source>
        <dbReference type="Pfam" id="PF06114"/>
    </source>
</evidence>
<accession>A0A1E3LY42</accession>
<feature type="domain" description="IrrE N-terminal-like" evidence="1">
    <location>
        <begin position="66"/>
        <end position="173"/>
    </location>
</feature>
<name>A0A1E3LY42_9SPHN</name>
<dbReference type="OrthoDB" id="9794834at2"/>
<dbReference type="Pfam" id="PF06114">
    <property type="entry name" value="Peptidase_M78"/>
    <property type="match status" value="1"/>
</dbReference>
<dbReference type="InterPro" id="IPR052345">
    <property type="entry name" value="Rad_response_metalloprotease"/>
</dbReference>
<dbReference type="STRING" id="1888892.BFL28_01365"/>
<dbReference type="RefSeq" id="WP_069319794.1">
    <property type="nucleotide sequence ID" value="NZ_MDDS01000013.1"/>
</dbReference>
<gene>
    <name evidence="2" type="ORF">BFL28_01365</name>
</gene>